<protein>
    <recommendedName>
        <fullName evidence="9">Membrane fusion protein (MFP) family protein</fullName>
    </recommendedName>
</protein>
<keyword evidence="6" id="KW-0812">Transmembrane</keyword>
<reference evidence="13" key="2">
    <citation type="submission" date="2020-09" db="EMBL/GenBank/DDBJ databases">
        <authorList>
            <person name="Sun Q."/>
            <person name="Zhou Y."/>
        </authorList>
    </citation>
    <scope>NUCLEOTIDE SEQUENCE</scope>
    <source>
        <strain evidence="13">CGMCC 1.15367</strain>
    </source>
</reference>
<dbReference type="Gene3D" id="2.40.50.100">
    <property type="match status" value="1"/>
</dbReference>
<name>A0A917E3V1_9HYPH</name>
<keyword evidence="10" id="KW-0175">Coiled coil</keyword>
<dbReference type="NCBIfam" id="TIGR01843">
    <property type="entry name" value="type_I_hlyD"/>
    <property type="match status" value="1"/>
</dbReference>
<evidence type="ECO:0000256" key="5">
    <source>
        <dbReference type="ARBA" id="ARBA00022519"/>
    </source>
</evidence>
<keyword evidence="7" id="KW-1133">Transmembrane helix</keyword>
<proteinExistence type="inferred from homology"/>
<comment type="caution">
    <text evidence="13">The sequence shown here is derived from an EMBL/GenBank/DDBJ whole genome shotgun (WGS) entry which is preliminary data.</text>
</comment>
<evidence type="ECO:0000256" key="4">
    <source>
        <dbReference type="ARBA" id="ARBA00022475"/>
    </source>
</evidence>
<accession>A0A917E3V1</accession>
<evidence type="ECO:0000256" key="8">
    <source>
        <dbReference type="ARBA" id="ARBA00023136"/>
    </source>
</evidence>
<dbReference type="PRINTS" id="PR01490">
    <property type="entry name" value="RTXTOXIND"/>
</dbReference>
<dbReference type="GO" id="GO:0015031">
    <property type="term" value="P:protein transport"/>
    <property type="evidence" value="ECO:0007669"/>
    <property type="project" value="InterPro"/>
</dbReference>
<dbReference type="InterPro" id="IPR058781">
    <property type="entry name" value="HH_AprE-like"/>
</dbReference>
<dbReference type="PANTHER" id="PTHR30386">
    <property type="entry name" value="MEMBRANE FUSION SUBUNIT OF EMRAB-TOLC MULTIDRUG EFFLUX PUMP"/>
    <property type="match status" value="1"/>
</dbReference>
<keyword evidence="3 9" id="KW-0813">Transport</keyword>
<keyword evidence="8" id="KW-0472">Membrane</keyword>
<feature type="domain" description="AprE-like beta-barrel" evidence="12">
    <location>
        <begin position="329"/>
        <end position="418"/>
    </location>
</feature>
<dbReference type="Gene3D" id="2.40.30.170">
    <property type="match status" value="1"/>
</dbReference>
<evidence type="ECO:0000256" key="7">
    <source>
        <dbReference type="ARBA" id="ARBA00022989"/>
    </source>
</evidence>
<evidence type="ECO:0000256" key="6">
    <source>
        <dbReference type="ARBA" id="ARBA00022692"/>
    </source>
</evidence>
<dbReference type="InterPro" id="IPR058982">
    <property type="entry name" value="Beta-barrel_AprE"/>
</dbReference>
<feature type="coiled-coil region" evidence="10">
    <location>
        <begin position="158"/>
        <end position="192"/>
    </location>
</feature>
<dbReference type="GO" id="GO:0005886">
    <property type="term" value="C:plasma membrane"/>
    <property type="evidence" value="ECO:0007669"/>
    <property type="project" value="UniProtKB-SubCell"/>
</dbReference>
<sequence>MPPVPLASAAVSPSLRSIRRHLTVGVSLCLLLAGGLSTWAATAKLSGAVIAHGTLVVASSLKKVQHPTGGVVGELLVREGDRVNAGDVLVRLDATQAKANLQIVLKQIDELLARQAREQAEQTDATTVTYPADLLGRRSDPEVARIMEGEDKLFGIRREAREGQKAQLREKIAEFRQEVNGLGEQIAAKDQQLQFIDKELAGVNDLLTKKLVQFTRLAALERDKAALRGERGQYVASIAGAHGRIAEAELQIIQVDHDMRSEVSKDLADIRGKLAELGERRTAAEDQLARIDIRAPQDGIVHQLDVHTVGGVIRPGDTIMEIVPLGDELVVEARISPQDINDVHVGQAAGLRFSGVNSRTTPELDGDVHQVSADISQEQRTGASYYMVRIVIPKSQFDRMEGVRPVPGMPVEAFVKTQDRTALAYLIQPLSDQIARAFREK</sequence>
<dbReference type="PANTHER" id="PTHR30386:SF17">
    <property type="entry name" value="ALKALINE PROTEASE SECRETION PROTEIN APRE"/>
    <property type="match status" value="1"/>
</dbReference>
<keyword evidence="4 9" id="KW-1003">Cell membrane</keyword>
<evidence type="ECO:0000313" key="14">
    <source>
        <dbReference type="Proteomes" id="UP000644699"/>
    </source>
</evidence>
<comment type="subcellular location">
    <subcellularLocation>
        <location evidence="1 9">Cell inner membrane</location>
        <topology evidence="1 9">Single-pass membrane protein</topology>
    </subcellularLocation>
</comment>
<evidence type="ECO:0000256" key="2">
    <source>
        <dbReference type="ARBA" id="ARBA00009477"/>
    </source>
</evidence>
<dbReference type="InterPro" id="IPR050739">
    <property type="entry name" value="MFP"/>
</dbReference>
<gene>
    <name evidence="13" type="ORF">GCM10011390_19870</name>
</gene>
<dbReference type="InterPro" id="IPR011053">
    <property type="entry name" value="Single_hybrid_motif"/>
</dbReference>
<feature type="domain" description="AprE-like long alpha-helical hairpin" evidence="11">
    <location>
        <begin position="97"/>
        <end position="287"/>
    </location>
</feature>
<dbReference type="Proteomes" id="UP000644699">
    <property type="component" value="Unassembled WGS sequence"/>
</dbReference>
<dbReference type="SUPFAM" id="SSF51230">
    <property type="entry name" value="Single hybrid motif"/>
    <property type="match status" value="1"/>
</dbReference>
<dbReference type="RefSeq" id="WP_188908043.1">
    <property type="nucleotide sequence ID" value="NZ_BMIQ01000002.1"/>
</dbReference>
<dbReference type="EMBL" id="BMIQ01000002">
    <property type="protein sequence ID" value="GGE01064.1"/>
    <property type="molecule type" value="Genomic_DNA"/>
</dbReference>
<evidence type="ECO:0000256" key="9">
    <source>
        <dbReference type="RuleBase" id="RU365093"/>
    </source>
</evidence>
<dbReference type="Pfam" id="PF26002">
    <property type="entry name" value="Beta-barrel_AprE"/>
    <property type="match status" value="1"/>
</dbReference>
<keyword evidence="5 9" id="KW-0997">Cell inner membrane</keyword>
<dbReference type="InterPro" id="IPR010129">
    <property type="entry name" value="T1SS_HlyD"/>
</dbReference>
<evidence type="ECO:0000256" key="3">
    <source>
        <dbReference type="ARBA" id="ARBA00022448"/>
    </source>
</evidence>
<evidence type="ECO:0000313" key="13">
    <source>
        <dbReference type="EMBL" id="GGE01064.1"/>
    </source>
</evidence>
<keyword evidence="14" id="KW-1185">Reference proteome</keyword>
<evidence type="ECO:0000259" key="12">
    <source>
        <dbReference type="Pfam" id="PF26002"/>
    </source>
</evidence>
<evidence type="ECO:0000256" key="1">
    <source>
        <dbReference type="ARBA" id="ARBA00004377"/>
    </source>
</evidence>
<reference evidence="13" key="1">
    <citation type="journal article" date="2014" name="Int. J. Syst. Evol. Microbiol.">
        <title>Complete genome sequence of Corynebacterium casei LMG S-19264T (=DSM 44701T), isolated from a smear-ripened cheese.</title>
        <authorList>
            <consortium name="US DOE Joint Genome Institute (JGI-PGF)"/>
            <person name="Walter F."/>
            <person name="Albersmeier A."/>
            <person name="Kalinowski J."/>
            <person name="Ruckert C."/>
        </authorList>
    </citation>
    <scope>NUCLEOTIDE SEQUENCE</scope>
    <source>
        <strain evidence="13">CGMCC 1.15367</strain>
    </source>
</reference>
<dbReference type="AlphaFoldDB" id="A0A917E3V1"/>
<dbReference type="Pfam" id="PF25994">
    <property type="entry name" value="HH_AprE"/>
    <property type="match status" value="1"/>
</dbReference>
<comment type="similarity">
    <text evidence="2 9">Belongs to the membrane fusion protein (MFP) (TC 8.A.1) family.</text>
</comment>
<organism evidence="13 14">
    <name type="scientific">Aureimonas endophytica</name>
    <dbReference type="NCBI Taxonomy" id="2027858"/>
    <lineage>
        <taxon>Bacteria</taxon>
        <taxon>Pseudomonadati</taxon>
        <taxon>Pseudomonadota</taxon>
        <taxon>Alphaproteobacteria</taxon>
        <taxon>Hyphomicrobiales</taxon>
        <taxon>Aurantimonadaceae</taxon>
        <taxon>Aureimonas</taxon>
    </lineage>
</organism>
<evidence type="ECO:0000259" key="11">
    <source>
        <dbReference type="Pfam" id="PF25994"/>
    </source>
</evidence>
<feature type="coiled-coil region" evidence="10">
    <location>
        <begin position="267"/>
        <end position="294"/>
    </location>
</feature>
<evidence type="ECO:0000256" key="10">
    <source>
        <dbReference type="SAM" id="Coils"/>
    </source>
</evidence>